<dbReference type="Proteomes" id="UP000650081">
    <property type="component" value="Unassembled WGS sequence"/>
</dbReference>
<dbReference type="GO" id="GO:0016788">
    <property type="term" value="F:hydrolase activity, acting on ester bonds"/>
    <property type="evidence" value="ECO:0007669"/>
    <property type="project" value="UniProtKB-ARBA"/>
</dbReference>
<dbReference type="Pfam" id="PF13472">
    <property type="entry name" value="Lipase_GDSL_2"/>
    <property type="match status" value="1"/>
</dbReference>
<dbReference type="PANTHER" id="PTHR30383:SF29">
    <property type="entry name" value="SGNH HYDROLASE-TYPE ESTERASE DOMAIN-CONTAINING PROTEIN"/>
    <property type="match status" value="1"/>
</dbReference>
<feature type="domain" description="SGNH hydrolase-type esterase" evidence="1">
    <location>
        <begin position="28"/>
        <end position="210"/>
    </location>
</feature>
<gene>
    <name evidence="2" type="ORF">H9S92_00335</name>
</gene>
<dbReference type="InterPro" id="IPR051532">
    <property type="entry name" value="Ester_Hydrolysis_Enzymes"/>
</dbReference>
<evidence type="ECO:0000313" key="2">
    <source>
        <dbReference type="EMBL" id="MBC6992598.1"/>
    </source>
</evidence>
<dbReference type="PROSITE" id="PS51257">
    <property type="entry name" value="PROKAR_LIPOPROTEIN"/>
    <property type="match status" value="1"/>
</dbReference>
<name>A0A923PJZ1_9BACT</name>
<protein>
    <recommendedName>
        <fullName evidence="1">SGNH hydrolase-type esterase domain-containing protein</fullName>
    </recommendedName>
</protein>
<evidence type="ECO:0000259" key="1">
    <source>
        <dbReference type="Pfam" id="PF13472"/>
    </source>
</evidence>
<dbReference type="Gene3D" id="3.40.50.1110">
    <property type="entry name" value="SGNH hydrolase"/>
    <property type="match status" value="1"/>
</dbReference>
<evidence type="ECO:0000313" key="3">
    <source>
        <dbReference type="Proteomes" id="UP000650081"/>
    </source>
</evidence>
<dbReference type="PANTHER" id="PTHR30383">
    <property type="entry name" value="THIOESTERASE 1/PROTEASE 1/LYSOPHOSPHOLIPASE L1"/>
    <property type="match status" value="1"/>
</dbReference>
<accession>A0A923PJZ1</accession>
<organism evidence="2 3">
    <name type="scientific">Neolewinella lacunae</name>
    <dbReference type="NCBI Taxonomy" id="1517758"/>
    <lineage>
        <taxon>Bacteria</taxon>
        <taxon>Pseudomonadati</taxon>
        <taxon>Bacteroidota</taxon>
        <taxon>Saprospiria</taxon>
        <taxon>Saprospirales</taxon>
        <taxon>Lewinellaceae</taxon>
        <taxon>Neolewinella</taxon>
    </lineage>
</organism>
<dbReference type="SUPFAM" id="SSF52266">
    <property type="entry name" value="SGNH hydrolase"/>
    <property type="match status" value="1"/>
</dbReference>
<reference evidence="2" key="1">
    <citation type="submission" date="2020-08" db="EMBL/GenBank/DDBJ databases">
        <title>Lewinella bacteria from marine environments.</title>
        <authorList>
            <person name="Zhong Y."/>
        </authorList>
    </citation>
    <scope>NUCLEOTIDE SEQUENCE</scope>
    <source>
        <strain evidence="2">KCTC 42187</strain>
    </source>
</reference>
<dbReference type="InterPro" id="IPR036514">
    <property type="entry name" value="SGNH_hydro_sf"/>
</dbReference>
<dbReference type="EMBL" id="JACSIT010000030">
    <property type="protein sequence ID" value="MBC6992598.1"/>
    <property type="molecule type" value="Genomic_DNA"/>
</dbReference>
<dbReference type="InterPro" id="IPR013830">
    <property type="entry name" value="SGNH_hydro"/>
</dbReference>
<sequence length="220" mass="23850">MLRLLICCLSLALVSCTTPLKKRNLLVIGDSNGAGQGWVYELQKLRAGGPMVNTSLSGNTLGFTYEAGGLSTNTLENLTSYLRKGYAEMGSIDEVLIALGTNDCKVEFADRHTEIATNLTEVVDRTLAFFSERGQDQPRIVLLTPPPLNDQDVVAQFRGATACVEGVAAEVRSLAASRGYCLVDLHAKPGKKVLEYSKDGIHFSREGYELIARAVVNSCY</sequence>
<keyword evidence="3" id="KW-1185">Reference proteome</keyword>
<dbReference type="RefSeq" id="WP_187464741.1">
    <property type="nucleotide sequence ID" value="NZ_JACSIT010000030.1"/>
</dbReference>
<proteinExistence type="predicted"/>
<comment type="caution">
    <text evidence="2">The sequence shown here is derived from an EMBL/GenBank/DDBJ whole genome shotgun (WGS) entry which is preliminary data.</text>
</comment>
<dbReference type="AlphaFoldDB" id="A0A923PJZ1"/>